<feature type="domain" description="Novel STAND NTPase 1" evidence="4">
    <location>
        <begin position="119"/>
        <end position="485"/>
    </location>
</feature>
<sequence length="1273" mass="136891">MVVGARERFAERLTALYELAGSPVVKSLLRRANARGVPGAVNVTGQRFSDWRRGKTVPASFDAVLPVLAVLIGDAKAQPLPETVDHSLLDLPRWRVYWRQAKNDPGLSGLRVRDPGHPPYRGLSPYRAEDHDLYFGRDSARESVVQAIAAVEADPNVARLVLVVGVSGVGKSSLLAAGLQAHAGHRTPILICPGAHPGKTLRAGIDDAPADAELLLLIDQGEELFTLCSDTAERRVFVDELAELTAPDAARKVTAVLAIRSDFFNDLIQYPVLAGAMRDASVIIGAMTEPELREAIVGPARACGLNVEPALVDIVLRDLDAAASDDGRAALLPLLSHVLHATWARRRGRTLTLEAYRAAGGMAGSVSTTAEQAWHALTPRQQSFARSILMTLTVIGPRSVTRNHIAYTALVDESTDPELAADVVARLVDARLIVVDSDTVQLLHDAVPRVWPRMAEWVAEEKEFGPARHRIEEDARAWSAAGRPKSLLYEAKRLETVDVVTGNGGSVNRIAKEFVAESVRHQLRVSARRRVLRSAAALLGVVALFAGALATQQHRAIERERIAAQVDALIHNARRTVDFDPQLSERMALQAYRMRPDDAETRAHLVSTQVYPVINASDARHAGRILGLSYYAPGNLLASTGEDGLIRLWELAGSARAVAIGDSLRGHQRSVTSAAFAPDGRILASAGYDRRAQLWDVRDPKQPRALGAVELSAPVRALAYAPDGRSIVAATDDGQLTSVDVADPAAPRVRHQVRAHEDTINALAISADGATLVSASDDRTVRIWDPAEFTPIGAPLRTDTAVRSVALGPNDRLMAGTASGALHMWTLTDRAAPQQFGTPQAVHSGPINALAFGPQGQMISGSGDGKVCLWQQTVSGFQPFGRPFGGNRGPVSRLAVTSDARVLTAGNDGRVRVWTRPSADIPVSSTAPFTSVEVDDAGSRMVTGSDDGRFQVWRVSADSVTPASDTRATVQPYHGVVVQVRPDGTVLAAADDGGGSVELWDLRDPDRPVPLGPPLPTRTRYFTATAFSADNRLLVTGDDDASIRLWDVTDPAAPHALGGASIDSARAFRVLALSPDSSLVAVGSRDSVIYLWDISDRRNPVLRARLTGHGGPLSALAFAADGRHLFSSAEDETIRTWDLATLDSNGRVETTSVRTATVVGLSLDRTGRRLVSSGVDQSVRIWDVDDPTQPRPLGRSISLDLGARWFVRFDRTGDDRVFGISNVASERWTTDPAKVADTLCEAARSGFDSEPTYDVPEFDPTMELCPGQDSRRK</sequence>
<dbReference type="Gene3D" id="2.130.10.10">
    <property type="entry name" value="YVTN repeat-like/Quinoprotein amine dehydrogenase"/>
    <property type="match status" value="3"/>
</dbReference>
<keyword evidence="2" id="KW-0677">Repeat</keyword>
<reference evidence="5 6" key="1">
    <citation type="journal article" date="2019" name="ACS Chem. Biol.">
        <title>Identification and Mobilization of a Cryptic Antibiotic Biosynthesis Gene Locus from a Human-Pathogenic Nocardia Isolate.</title>
        <authorList>
            <person name="Herisse M."/>
            <person name="Ishida K."/>
            <person name="Porter J.L."/>
            <person name="Howden B."/>
            <person name="Hertweck C."/>
            <person name="Stinear T.P."/>
            <person name="Pidot S.J."/>
        </authorList>
    </citation>
    <scope>NUCLEOTIDE SEQUENCE [LARGE SCALE GENOMIC DNA]</scope>
    <source>
        <strain evidence="5 6">AUSMDU00024985</strain>
    </source>
</reference>
<proteinExistence type="predicted"/>
<dbReference type="Proteomes" id="UP000501705">
    <property type="component" value="Chromosome"/>
</dbReference>
<name>A0A6G9XML8_NOCBR</name>
<dbReference type="Pfam" id="PF00400">
    <property type="entry name" value="WD40"/>
    <property type="match status" value="9"/>
</dbReference>
<evidence type="ECO:0000313" key="6">
    <source>
        <dbReference type="Proteomes" id="UP000501705"/>
    </source>
</evidence>
<dbReference type="Pfam" id="PF20703">
    <property type="entry name" value="nSTAND1"/>
    <property type="match status" value="1"/>
</dbReference>
<dbReference type="InterPro" id="IPR036322">
    <property type="entry name" value="WD40_repeat_dom_sf"/>
</dbReference>
<dbReference type="InterPro" id="IPR019775">
    <property type="entry name" value="WD40_repeat_CS"/>
</dbReference>
<feature type="repeat" description="WD" evidence="3">
    <location>
        <begin position="1071"/>
        <end position="1102"/>
    </location>
</feature>
<feature type="repeat" description="WD" evidence="3">
    <location>
        <begin position="1106"/>
        <end position="1141"/>
    </location>
</feature>
<dbReference type="PRINTS" id="PR00320">
    <property type="entry name" value="GPROTEINBRPT"/>
</dbReference>
<dbReference type="SMART" id="SM00320">
    <property type="entry name" value="WD40"/>
    <property type="match status" value="13"/>
</dbReference>
<dbReference type="PANTHER" id="PTHR22847:SF637">
    <property type="entry name" value="WD REPEAT DOMAIN 5B"/>
    <property type="match status" value="1"/>
</dbReference>
<evidence type="ECO:0000313" key="5">
    <source>
        <dbReference type="EMBL" id="QIS02167.1"/>
    </source>
</evidence>
<dbReference type="SUPFAM" id="SSF52540">
    <property type="entry name" value="P-loop containing nucleoside triphosphate hydrolases"/>
    <property type="match status" value="1"/>
</dbReference>
<dbReference type="InterPro" id="IPR027417">
    <property type="entry name" value="P-loop_NTPase"/>
</dbReference>
<dbReference type="PROSITE" id="PS00678">
    <property type="entry name" value="WD_REPEATS_1"/>
    <property type="match status" value="5"/>
</dbReference>
<evidence type="ECO:0000259" key="4">
    <source>
        <dbReference type="Pfam" id="PF20703"/>
    </source>
</evidence>
<keyword evidence="1 3" id="KW-0853">WD repeat</keyword>
<dbReference type="CDD" id="cd00200">
    <property type="entry name" value="WD40"/>
    <property type="match status" value="2"/>
</dbReference>
<protein>
    <recommendedName>
        <fullName evidence="4">Novel STAND NTPase 1 domain-containing protein</fullName>
    </recommendedName>
</protein>
<dbReference type="PROSITE" id="PS50294">
    <property type="entry name" value="WD_REPEATS_REGION"/>
    <property type="match status" value="6"/>
</dbReference>
<feature type="repeat" description="WD" evidence="3">
    <location>
        <begin position="1151"/>
        <end position="1192"/>
    </location>
</feature>
<organism evidence="5 6">
    <name type="scientific">Nocardia brasiliensis</name>
    <dbReference type="NCBI Taxonomy" id="37326"/>
    <lineage>
        <taxon>Bacteria</taxon>
        <taxon>Bacillati</taxon>
        <taxon>Actinomycetota</taxon>
        <taxon>Actinomycetes</taxon>
        <taxon>Mycobacteriales</taxon>
        <taxon>Nocardiaceae</taxon>
        <taxon>Nocardia</taxon>
    </lineage>
</organism>
<feature type="repeat" description="WD" evidence="3">
    <location>
        <begin position="884"/>
        <end position="914"/>
    </location>
</feature>
<dbReference type="PROSITE" id="PS50082">
    <property type="entry name" value="WD_REPEATS_2"/>
    <property type="match status" value="10"/>
</dbReference>
<dbReference type="InterPro" id="IPR049052">
    <property type="entry name" value="nSTAND1"/>
</dbReference>
<evidence type="ECO:0000256" key="3">
    <source>
        <dbReference type="PROSITE-ProRule" id="PRU00221"/>
    </source>
</evidence>
<gene>
    <name evidence="5" type="ORF">F5X71_07410</name>
</gene>
<dbReference type="InterPro" id="IPR020472">
    <property type="entry name" value="WD40_PAC1"/>
</dbReference>
<accession>A0A6G9XML8</accession>
<dbReference type="AlphaFoldDB" id="A0A6G9XML8"/>
<feature type="repeat" description="WD" evidence="3">
    <location>
        <begin position="922"/>
        <end position="963"/>
    </location>
</feature>
<feature type="repeat" description="WD" evidence="3">
    <location>
        <begin position="753"/>
        <end position="785"/>
    </location>
</feature>
<dbReference type="InterPro" id="IPR001680">
    <property type="entry name" value="WD40_rpt"/>
</dbReference>
<feature type="repeat" description="WD" evidence="3">
    <location>
        <begin position="664"/>
        <end position="705"/>
    </location>
</feature>
<feature type="repeat" description="WD" evidence="3">
    <location>
        <begin position="840"/>
        <end position="871"/>
    </location>
</feature>
<evidence type="ECO:0000256" key="1">
    <source>
        <dbReference type="ARBA" id="ARBA00022574"/>
    </source>
</evidence>
<dbReference type="EMBL" id="CP046171">
    <property type="protein sequence ID" value="QIS02167.1"/>
    <property type="molecule type" value="Genomic_DNA"/>
</dbReference>
<feature type="repeat" description="WD" evidence="3">
    <location>
        <begin position="618"/>
        <end position="659"/>
    </location>
</feature>
<dbReference type="InterPro" id="IPR015943">
    <property type="entry name" value="WD40/YVTN_repeat-like_dom_sf"/>
</dbReference>
<dbReference type="RefSeq" id="WP_167461270.1">
    <property type="nucleotide sequence ID" value="NZ_CP046171.1"/>
</dbReference>
<feature type="repeat" description="WD" evidence="3">
    <location>
        <begin position="1015"/>
        <end position="1056"/>
    </location>
</feature>
<dbReference type="SUPFAM" id="SSF50978">
    <property type="entry name" value="WD40 repeat-like"/>
    <property type="match status" value="2"/>
</dbReference>
<dbReference type="PANTHER" id="PTHR22847">
    <property type="entry name" value="WD40 REPEAT PROTEIN"/>
    <property type="match status" value="1"/>
</dbReference>
<evidence type="ECO:0000256" key="2">
    <source>
        <dbReference type="ARBA" id="ARBA00022737"/>
    </source>
</evidence>